<evidence type="ECO:0000313" key="6">
    <source>
        <dbReference type="Proteomes" id="UP000195755"/>
    </source>
</evidence>
<protein>
    <submittedName>
        <fullName evidence="5">Cysteine desulfurase</fullName>
    </submittedName>
</protein>
<evidence type="ECO:0000256" key="2">
    <source>
        <dbReference type="ARBA" id="ARBA00022898"/>
    </source>
</evidence>
<dbReference type="KEGG" id="salj:SMD11_6475"/>
<dbReference type="InterPro" id="IPR000192">
    <property type="entry name" value="Aminotrans_V_dom"/>
</dbReference>
<dbReference type="Gene3D" id="3.40.640.10">
    <property type="entry name" value="Type I PLP-dependent aspartate aminotransferase-like (Major domain)"/>
    <property type="match status" value="1"/>
</dbReference>
<proteinExistence type="predicted"/>
<sequence length="216" mass="23368">MTTPDVRERPPARGAGFDPERARRDVPILHRTVNGHPLVWLDNGATTQKPRQVIEALAGYYSHSNSNIHRGAHTLAREATELYEGGRATVAEFLGAASPEDIVFTRGTTEAINLVARTWGSRNLGPGDEILVSSLEHHSNIVPWQLIAKERRARVVPIPLTADGGIDQNAFADLLSCRTQLVAVSHASNVLGTVPPVREMAALAHRYGAKVLVDGA</sequence>
<keyword evidence="2" id="KW-0663">Pyridoxal phosphate</keyword>
<reference evidence="5 6" key="1">
    <citation type="submission" date="2017-06" db="EMBL/GenBank/DDBJ databases">
        <title>Streptomyces albireticuli Genome sequencing and assembly.</title>
        <authorList>
            <person name="Wang Y."/>
            <person name="Du B."/>
            <person name="Ding Y."/>
            <person name="Liu H."/>
            <person name="Hou Q."/>
            <person name="Liu K."/>
            <person name="Yao L."/>
            <person name="Wang C."/>
        </authorList>
    </citation>
    <scope>NUCLEOTIDE SEQUENCE [LARGE SCALE GENOMIC DNA]</scope>
    <source>
        <strain evidence="5 6">MDJK11</strain>
    </source>
</reference>
<dbReference type="PANTHER" id="PTHR43586:SF8">
    <property type="entry name" value="CYSTEINE DESULFURASE 1, CHLOROPLASTIC"/>
    <property type="match status" value="1"/>
</dbReference>
<dbReference type="Gene3D" id="3.90.1150.10">
    <property type="entry name" value="Aspartate Aminotransferase, domain 1"/>
    <property type="match status" value="1"/>
</dbReference>
<feature type="region of interest" description="Disordered" evidence="3">
    <location>
        <begin position="1"/>
        <end position="23"/>
    </location>
</feature>
<organism evidence="5 6">
    <name type="scientific">Streptomyces albireticuli</name>
    <dbReference type="NCBI Taxonomy" id="1940"/>
    <lineage>
        <taxon>Bacteria</taxon>
        <taxon>Bacillati</taxon>
        <taxon>Actinomycetota</taxon>
        <taxon>Actinomycetes</taxon>
        <taxon>Kitasatosporales</taxon>
        <taxon>Streptomycetaceae</taxon>
        <taxon>Streptomyces</taxon>
    </lineage>
</organism>
<dbReference type="InterPro" id="IPR015422">
    <property type="entry name" value="PyrdxlP-dep_Trfase_small"/>
</dbReference>
<gene>
    <name evidence="5" type="primary">sufS</name>
    <name evidence="5" type="ORF">SMD11_6475</name>
</gene>
<comment type="cofactor">
    <cofactor evidence="1">
        <name>pyridoxal 5'-phosphate</name>
        <dbReference type="ChEBI" id="CHEBI:597326"/>
    </cofactor>
</comment>
<evidence type="ECO:0000313" key="5">
    <source>
        <dbReference type="EMBL" id="ARZ72051.1"/>
    </source>
</evidence>
<accession>A0A1Z2LCX0</accession>
<feature type="domain" description="Aminotransferase class V" evidence="4">
    <location>
        <begin position="39"/>
        <end position="216"/>
    </location>
</feature>
<evidence type="ECO:0000256" key="3">
    <source>
        <dbReference type="SAM" id="MobiDB-lite"/>
    </source>
</evidence>
<dbReference type="AlphaFoldDB" id="A0A1Z2LCX0"/>
<dbReference type="PANTHER" id="PTHR43586">
    <property type="entry name" value="CYSTEINE DESULFURASE"/>
    <property type="match status" value="1"/>
</dbReference>
<dbReference type="Proteomes" id="UP000195755">
    <property type="component" value="Chromosome"/>
</dbReference>
<name>A0A1Z2LCX0_9ACTN</name>
<dbReference type="SUPFAM" id="SSF53383">
    <property type="entry name" value="PLP-dependent transferases"/>
    <property type="match status" value="1"/>
</dbReference>
<dbReference type="InterPro" id="IPR015421">
    <property type="entry name" value="PyrdxlP-dep_Trfase_major"/>
</dbReference>
<evidence type="ECO:0000259" key="4">
    <source>
        <dbReference type="Pfam" id="PF00266"/>
    </source>
</evidence>
<dbReference type="EMBL" id="CP021744">
    <property type="protein sequence ID" value="ARZ72051.1"/>
    <property type="molecule type" value="Genomic_DNA"/>
</dbReference>
<dbReference type="Pfam" id="PF00266">
    <property type="entry name" value="Aminotran_5"/>
    <property type="match status" value="1"/>
</dbReference>
<feature type="compositionally biased region" description="Basic and acidic residues" evidence="3">
    <location>
        <begin position="1"/>
        <end position="11"/>
    </location>
</feature>
<dbReference type="InterPro" id="IPR015424">
    <property type="entry name" value="PyrdxlP-dep_Trfase"/>
</dbReference>
<evidence type="ECO:0000256" key="1">
    <source>
        <dbReference type="ARBA" id="ARBA00001933"/>
    </source>
</evidence>